<evidence type="ECO:0000313" key="2">
    <source>
        <dbReference type="Proteomes" id="UP001623600"/>
    </source>
</evidence>
<name>A0ABW8S6P2_9CLOT</name>
<proteinExistence type="predicted"/>
<evidence type="ECO:0000313" key="1">
    <source>
        <dbReference type="EMBL" id="MFL0166536.1"/>
    </source>
</evidence>
<accession>A0ABW8S6P2</accession>
<organism evidence="1 2">
    <name type="scientific">Candidatus Clostridium helianthi</name>
    <dbReference type="NCBI Taxonomy" id="3381660"/>
    <lineage>
        <taxon>Bacteria</taxon>
        <taxon>Bacillati</taxon>
        <taxon>Bacillota</taxon>
        <taxon>Clostridia</taxon>
        <taxon>Eubacteriales</taxon>
        <taxon>Clostridiaceae</taxon>
        <taxon>Clostridium</taxon>
    </lineage>
</organism>
<reference evidence="1 2" key="1">
    <citation type="submission" date="2024-11" db="EMBL/GenBank/DDBJ databases">
        <authorList>
            <person name="Heng Y.C."/>
            <person name="Lim A.C.H."/>
            <person name="Lee J.K.Y."/>
            <person name="Kittelmann S."/>
        </authorList>
    </citation>
    <scope>NUCLEOTIDE SEQUENCE [LARGE SCALE GENOMIC DNA]</scope>
    <source>
        <strain evidence="1 2">WILCCON 0112</strain>
    </source>
</reference>
<keyword evidence="2" id="KW-1185">Reference proteome</keyword>
<gene>
    <name evidence="1" type="ORF">ACJDTP_15800</name>
</gene>
<comment type="caution">
    <text evidence="1">The sequence shown here is derived from an EMBL/GenBank/DDBJ whole genome shotgun (WGS) entry which is preliminary data.</text>
</comment>
<dbReference type="EMBL" id="JBJIAB010000020">
    <property type="protein sequence ID" value="MFL0166536.1"/>
    <property type="molecule type" value="Genomic_DNA"/>
</dbReference>
<dbReference type="RefSeq" id="WP_406761772.1">
    <property type="nucleotide sequence ID" value="NZ_JBJIAB010000020.1"/>
</dbReference>
<protein>
    <submittedName>
        <fullName evidence="1">Uncharacterized protein</fullName>
    </submittedName>
</protein>
<sequence>MDINLLELPVLIREFIIFYVRSLYIGRENMKLKLVIFNEEAGGFRR</sequence>
<dbReference type="Proteomes" id="UP001623600">
    <property type="component" value="Unassembled WGS sequence"/>
</dbReference>